<dbReference type="InterPro" id="IPR041285">
    <property type="entry name" value="MID_MedPIWI"/>
</dbReference>
<evidence type="ECO:0000256" key="8">
    <source>
        <dbReference type="ARBA" id="ARBA00023242"/>
    </source>
</evidence>
<keyword evidence="6 9" id="KW-0010">Activator</keyword>
<organism evidence="13 14">
    <name type="scientific">Apostasia shenzhenica</name>
    <dbReference type="NCBI Taxonomy" id="1088818"/>
    <lineage>
        <taxon>Eukaryota</taxon>
        <taxon>Viridiplantae</taxon>
        <taxon>Streptophyta</taxon>
        <taxon>Embryophyta</taxon>
        <taxon>Tracheophyta</taxon>
        <taxon>Spermatophyta</taxon>
        <taxon>Magnoliopsida</taxon>
        <taxon>Liliopsida</taxon>
        <taxon>Asparagales</taxon>
        <taxon>Orchidaceae</taxon>
        <taxon>Apostasioideae</taxon>
        <taxon>Apostasia</taxon>
    </lineage>
</organism>
<evidence type="ECO:0000256" key="10">
    <source>
        <dbReference type="SAM" id="MobiDB-lite"/>
    </source>
</evidence>
<dbReference type="Pfam" id="PF18296">
    <property type="entry name" value="MID_MedPIWI"/>
    <property type="match status" value="1"/>
</dbReference>
<evidence type="ECO:0000313" key="13">
    <source>
        <dbReference type="EMBL" id="PKA47598.1"/>
    </source>
</evidence>
<dbReference type="GO" id="GO:0045944">
    <property type="term" value="P:positive regulation of transcription by RNA polymerase II"/>
    <property type="evidence" value="ECO:0007669"/>
    <property type="project" value="TreeGrafter"/>
</dbReference>
<protein>
    <recommendedName>
        <fullName evidence="3 9">Mediator of RNA polymerase II transcription subunit 13</fullName>
    </recommendedName>
</protein>
<evidence type="ECO:0000256" key="7">
    <source>
        <dbReference type="ARBA" id="ARBA00023163"/>
    </source>
</evidence>
<evidence type="ECO:0000256" key="4">
    <source>
        <dbReference type="ARBA" id="ARBA00022491"/>
    </source>
</evidence>
<comment type="similarity">
    <text evidence="2 9">Belongs to the Mediator complex subunit 13 family.</text>
</comment>
<dbReference type="GO" id="GO:0016592">
    <property type="term" value="C:mediator complex"/>
    <property type="evidence" value="ECO:0007669"/>
    <property type="project" value="InterPro"/>
</dbReference>
<evidence type="ECO:0000256" key="2">
    <source>
        <dbReference type="ARBA" id="ARBA00009354"/>
    </source>
</evidence>
<dbReference type="InterPro" id="IPR051139">
    <property type="entry name" value="Mediator_complx_sub13"/>
</dbReference>
<keyword evidence="7 9" id="KW-0804">Transcription</keyword>
<feature type="region of interest" description="Disordered" evidence="10">
    <location>
        <begin position="208"/>
        <end position="229"/>
    </location>
</feature>
<accession>A0A2H9ZWA5</accession>
<dbReference type="EMBL" id="KZ453122">
    <property type="protein sequence ID" value="PKA47598.1"/>
    <property type="molecule type" value="Genomic_DNA"/>
</dbReference>
<evidence type="ECO:0000256" key="3">
    <source>
        <dbReference type="ARBA" id="ARBA00019618"/>
    </source>
</evidence>
<dbReference type="Pfam" id="PF06333">
    <property type="entry name" value="Med13_C"/>
    <property type="match status" value="1"/>
</dbReference>
<dbReference type="PANTHER" id="PTHR48249">
    <property type="entry name" value="MEDIATOR OF RNA POLYMERASE II TRANSCRIPTION SUBUNIT 13"/>
    <property type="match status" value="1"/>
</dbReference>
<dbReference type="Proteomes" id="UP000236161">
    <property type="component" value="Unassembled WGS sequence"/>
</dbReference>
<evidence type="ECO:0000256" key="5">
    <source>
        <dbReference type="ARBA" id="ARBA00023015"/>
    </source>
</evidence>
<comment type="subcellular location">
    <subcellularLocation>
        <location evidence="1 9">Nucleus</location>
    </subcellularLocation>
</comment>
<proteinExistence type="inferred from homology"/>
<evidence type="ECO:0000256" key="9">
    <source>
        <dbReference type="RuleBase" id="RU364134"/>
    </source>
</evidence>
<feature type="domain" description="Mediator complex subunit Med13 C-terminal" evidence="11">
    <location>
        <begin position="1351"/>
        <end position="1746"/>
    </location>
</feature>
<dbReference type="PANTHER" id="PTHR48249:SF3">
    <property type="entry name" value="MEDIATOR OF RNA POLYMERASE II TRANSCRIPTION SUBUNIT 13"/>
    <property type="match status" value="1"/>
</dbReference>
<sequence length="1772" mass="192105">MKHIRCLAGDDIERVLRQQSRKFITKGLPVIVSPNGMRGRLTGCCPVDIVNQLYARLKASDEIPAGAPSIMRSAVCLFRGQKCFVEVTLGYPSCSDRSAEAICSDNVNAVCLRSEDPCTVSSGKCHHTGSFPKLERTFVYPVEFVLVPVFDRAFARSSFKRFFLQILAGTSPFELWPFWNFSTLSEHRSQFLEELAIDFGGTGLKRKYNSSSNSTCSSTSSTSSTSSASDHAAFTGATDLEADADSLTSRQSGLSSNDQLDNDGNRMVAKRIRSSVIDTFGQVTTVGSETAQSLTKSEYSVVDVVDVAGGGSANAQVGSNWDWEEDERGIGVDIQVLLSEFGDFGDFFESDVLTFGEPPGTAESQALVFPSIEGGDLSGSPYTMGIDSPDQKISTVGLTSFENFNQSSVTSMEDTQSICVDTAKDSKASATTSHTLVLFTGKFDYLKKAEAVLTFAPEYAAVEMSSNEFCTSIFRNPYLPCSKRVESSQISSNAYIYSAAPPLIDDSEENPEKSCKVKLGNGGYGTTGLSGKLYTQVQSGTKEVHKRLFNVDMPTHKGQNPSSLCVKTSSSGISVLPLMNDKTIEAGHFLLSLKTVLATEIECIMFQAAMCRIRHMLVSFNCQVPLRLNKRSENAMLDVISCDASSIHDVLPTKHEARKNDALPVRIAGDVDVGMHDASVAAPVGVWRPVGVPKGTEPSNKCMFEKSPSLQNNSANEESVHGQRQALQEFLDALGFLVQQSASFVDVALDTDDTVGPYSWLALQEQQRRGFSCGPSMVHAGCGGILATCHYVDIAGVDLMDPLSADVQVSTVISMLQSDIKSALKSAFASLDGPLSLTEWCRGRHQSGDSGTTGDGYSFQCNLSEAKDSLSNVTMGGDPISSPQSTSSSREGIRIDDSSQKRLNQEVCSSDSETQKLNSRLRPTLSVLPLPLLLVGYQDDWLKTSVSCLPLWEKAPLEPYALPKPVSYFAVCPDIDLLTSAATDFFQQLGTVYEACKLGSHTPHNTGSIVESSPGKLSSSGLVLVNCPQELKALSGTMPISSINDYFVALSKSWNLTSYVNSLKKVLLDLHFTVTSSTNQKEGNTGPCMVVYVVCPFPGHAAVLQTVIQCSKAIGSVALSLDKEKQSLLHSHVAKALCFSAAADEASVSSVVMLSGFRIPKLVLQIVTVDSLLRLNRPAKELAILKELAFTVYNKVRRIPRAVSSAADIPLNVPSRGQSTLMHVNSPIPGIWKDCLAPRISSSVLARETELDSALRPATWDNSWQTRVGGLNFDSSRSVELLFQDDPRYLFEPLFILAEPGFVEHEPSGSKSAAEDNSCIYMQTSTSGGATEIGKGSLVDGSEHDCRPANLHCCYGWTEDWCWLICIWTDSRGELLDCGIFPFGGISSRQDTKVLQNLFIQVLHHSCQILSSLSDLGNIKQRDMIITRIGCFFELECQEWQKAIYSVGGNDVKKWPIQLRRAIPDAVLANNGTSLEQQEMGLIQERTLPSSPSPSLYSTQSKSSFIKGSLGQANAKKPMLGGQTGLDSSKGLLHLIRSISLVSVSMDHSLHLIIPAHFSSAGGQNNVSTSFPSYLEGFIPVKSLGSLSTSYLLIPSPSMRFLPPSPFQLPTCLTSESPPLTHLLHSKGSAIPQSTGFVISKSVPTMRRDPVDPLKEDWPSILAVSLVDHYGGGRSSLVQEKLTGRGSTGSTAAANKQGRSIGPEAYEMEAHLVLESVAAELHALSWMTVSPLYVDRRSALPFHCDMLLRLRRLLHYADKEFSRPPSDQPDLL</sequence>
<keyword evidence="5 9" id="KW-0805">Transcription regulation</keyword>
<evidence type="ECO:0000256" key="6">
    <source>
        <dbReference type="ARBA" id="ARBA00023159"/>
    </source>
</evidence>
<keyword evidence="4 9" id="KW-0678">Repressor</keyword>
<reference evidence="13 14" key="1">
    <citation type="journal article" date="2017" name="Nature">
        <title>The Apostasia genome and the evolution of orchids.</title>
        <authorList>
            <person name="Zhang G.Q."/>
            <person name="Liu K.W."/>
            <person name="Li Z."/>
            <person name="Lohaus R."/>
            <person name="Hsiao Y.Y."/>
            <person name="Niu S.C."/>
            <person name="Wang J.Y."/>
            <person name="Lin Y.C."/>
            <person name="Xu Q."/>
            <person name="Chen L.J."/>
            <person name="Yoshida K."/>
            <person name="Fujiwara S."/>
            <person name="Wang Z.W."/>
            <person name="Zhang Y.Q."/>
            <person name="Mitsuda N."/>
            <person name="Wang M."/>
            <person name="Liu G.H."/>
            <person name="Pecoraro L."/>
            <person name="Huang H.X."/>
            <person name="Xiao X.J."/>
            <person name="Lin M."/>
            <person name="Wu X.Y."/>
            <person name="Wu W.L."/>
            <person name="Chen Y.Y."/>
            <person name="Chang S.B."/>
            <person name="Sakamoto S."/>
            <person name="Ohme-Takagi M."/>
            <person name="Yagi M."/>
            <person name="Zeng S.J."/>
            <person name="Shen C.Y."/>
            <person name="Yeh C.M."/>
            <person name="Luo Y.B."/>
            <person name="Tsai W.C."/>
            <person name="Van de Peer Y."/>
            <person name="Liu Z.J."/>
        </authorList>
    </citation>
    <scope>NUCLEOTIDE SEQUENCE [LARGE SCALE GENOMIC DNA]</scope>
    <source>
        <strain evidence="14">cv. Shenzhen</strain>
        <tissue evidence="13">Stem</tissue>
    </source>
</reference>
<evidence type="ECO:0000259" key="11">
    <source>
        <dbReference type="Pfam" id="PF06333"/>
    </source>
</evidence>
<dbReference type="GO" id="GO:0003713">
    <property type="term" value="F:transcription coactivator activity"/>
    <property type="evidence" value="ECO:0007669"/>
    <property type="project" value="TreeGrafter"/>
</dbReference>
<name>A0A2H9ZWA5_9ASPA</name>
<feature type="region of interest" description="Disordered" evidence="10">
    <location>
        <begin position="872"/>
        <end position="896"/>
    </location>
</feature>
<feature type="domain" description="MID" evidence="12">
    <location>
        <begin position="964"/>
        <end position="1198"/>
    </location>
</feature>
<keyword evidence="8 9" id="KW-0539">Nucleus</keyword>
<dbReference type="InterPro" id="IPR009401">
    <property type="entry name" value="Med13_C"/>
</dbReference>
<comment type="subunit">
    <text evidence="9">Component of the Mediator complex.</text>
</comment>
<gene>
    <name evidence="13" type="primary">MED13</name>
    <name evidence="13" type="ORF">AXF42_Ash014794</name>
</gene>
<dbReference type="OrthoDB" id="103819at2759"/>
<evidence type="ECO:0000313" key="14">
    <source>
        <dbReference type="Proteomes" id="UP000236161"/>
    </source>
</evidence>
<comment type="function">
    <text evidence="9">Component of the Mediator complex, a coactivator involved in regulated transcription of nearly all RNA polymerase II-dependent genes. Mediator functions as a bridge to convey information from gene-specific regulatory proteins to the basal RNA polymerase II transcription machinery. Mediator is recruited to promoters by direct interactions with regulatory proteins and serves as a scaffold for the assembly of a functional preinitiation complex with RNA polymerase II and the general transcription factors.</text>
</comment>
<feature type="compositionally biased region" description="Low complexity" evidence="10">
    <location>
        <begin position="210"/>
        <end position="229"/>
    </location>
</feature>
<evidence type="ECO:0000256" key="1">
    <source>
        <dbReference type="ARBA" id="ARBA00004123"/>
    </source>
</evidence>
<dbReference type="STRING" id="1088818.A0A2H9ZWA5"/>
<keyword evidence="14" id="KW-1185">Reference proteome</keyword>
<evidence type="ECO:0000259" key="12">
    <source>
        <dbReference type="Pfam" id="PF18296"/>
    </source>
</evidence>